<evidence type="ECO:0000256" key="6">
    <source>
        <dbReference type="ARBA" id="ARBA00013053"/>
    </source>
</evidence>
<evidence type="ECO:0000256" key="3">
    <source>
        <dbReference type="ARBA" id="ARBA00004931"/>
    </source>
</evidence>
<evidence type="ECO:0000256" key="5">
    <source>
        <dbReference type="ARBA" id="ARBA00009320"/>
    </source>
</evidence>
<keyword evidence="8" id="KW-0028">Amino-acid biosynthesis</keyword>
<evidence type="ECO:0000313" key="13">
    <source>
        <dbReference type="Proteomes" id="UP001312908"/>
    </source>
</evidence>
<evidence type="ECO:0000256" key="1">
    <source>
        <dbReference type="ARBA" id="ARBA00003109"/>
    </source>
</evidence>
<dbReference type="Gene3D" id="3.30.470.10">
    <property type="match status" value="1"/>
</dbReference>
<comment type="caution">
    <text evidence="12">The sequence shown here is derived from an EMBL/GenBank/DDBJ whole genome shotgun (WGS) entry which is preliminary data.</text>
</comment>
<evidence type="ECO:0000256" key="4">
    <source>
        <dbReference type="ARBA" id="ARBA00005072"/>
    </source>
</evidence>
<dbReference type="InterPro" id="IPR001544">
    <property type="entry name" value="Aminotrans_IV"/>
</dbReference>
<comment type="function">
    <text evidence="1">Acts on leucine, isoleucine and valine.</text>
</comment>
<comment type="similarity">
    <text evidence="5">Belongs to the class-IV pyridoxal-phosphate-dependent aminotransferase family.</text>
</comment>
<dbReference type="InterPro" id="IPR036038">
    <property type="entry name" value="Aminotransferase-like"/>
</dbReference>
<proteinExistence type="inferred from homology"/>
<name>A0ABU7U131_9PROT</name>
<dbReference type="RefSeq" id="WP_394818611.1">
    <property type="nucleotide sequence ID" value="NZ_JAWJZY010000001.1"/>
</dbReference>
<evidence type="ECO:0000256" key="9">
    <source>
        <dbReference type="ARBA" id="ARBA00048212"/>
    </source>
</evidence>
<comment type="pathway">
    <text evidence="4">Amino-acid biosynthesis; L-leucine biosynthesis; L-leucine from 3-methyl-2-oxobutanoate: step 4/4.</text>
</comment>
<dbReference type="PANTHER" id="PTHR42743">
    <property type="entry name" value="AMINO-ACID AMINOTRANSFERASE"/>
    <property type="match status" value="1"/>
</dbReference>
<evidence type="ECO:0000256" key="10">
    <source>
        <dbReference type="ARBA" id="ARBA00048798"/>
    </source>
</evidence>
<protein>
    <recommendedName>
        <fullName evidence="7">Probable branched-chain-amino-acid aminotransferase</fullName>
        <ecNumber evidence="6">2.6.1.42</ecNumber>
    </recommendedName>
</protein>
<evidence type="ECO:0000313" key="12">
    <source>
        <dbReference type="EMBL" id="MEE8657582.1"/>
    </source>
</evidence>
<dbReference type="InterPro" id="IPR050571">
    <property type="entry name" value="Class-IV_PLP-Dep_Aminotrnsfr"/>
</dbReference>
<comment type="pathway">
    <text evidence="2">Amino-acid biosynthesis; L-isoleucine biosynthesis; L-isoleucine from 2-oxobutanoate: step 4/4.</text>
</comment>
<evidence type="ECO:0000256" key="11">
    <source>
        <dbReference type="ARBA" id="ARBA00049229"/>
    </source>
</evidence>
<dbReference type="Proteomes" id="UP001312908">
    <property type="component" value="Unassembled WGS sequence"/>
</dbReference>
<dbReference type="SUPFAM" id="SSF56752">
    <property type="entry name" value="D-aminoacid aminotransferase-like PLP-dependent enzymes"/>
    <property type="match status" value="1"/>
</dbReference>
<accession>A0ABU7U131</accession>
<dbReference type="InterPro" id="IPR043132">
    <property type="entry name" value="BCAT-like_C"/>
</dbReference>
<comment type="pathway">
    <text evidence="3">Amino-acid biosynthesis; L-valine biosynthesis; L-valine from pyruvate: step 4/4.</text>
</comment>
<gene>
    <name evidence="12" type="ORF">DOFOFD_00925</name>
</gene>
<evidence type="ECO:0000256" key="8">
    <source>
        <dbReference type="ARBA" id="ARBA00023304"/>
    </source>
</evidence>
<evidence type="ECO:0000256" key="2">
    <source>
        <dbReference type="ARBA" id="ARBA00004824"/>
    </source>
</evidence>
<dbReference type="Gene3D" id="3.20.10.10">
    <property type="entry name" value="D-amino Acid Aminotransferase, subunit A, domain 2"/>
    <property type="match status" value="1"/>
</dbReference>
<evidence type="ECO:0000256" key="7">
    <source>
        <dbReference type="ARBA" id="ARBA00014472"/>
    </source>
</evidence>
<sequence>MRDVCINGRFVRAAEASIPADNRGFLLGDGIFETIRIADGVLQHCDRHMARLSHGLDVLRFPSIHQDDLVEDMLALLRHNAVKSGALRLTISRGSGPRGLTPPDPASPHYVITTHDTPQTMAEVRLAVARFPKDHLSPLAVIKHTNYLPAILARCEAIEQGFDDALFLNSDGFVAEASAANIIVLSAGRLVTPPVRDGALPGISRARLLEQNLCSEKSLTAYELTEADAIWLSSTLGLVAVSHIHHHAIPRNAMMHRKLTRFLFG</sequence>
<keyword evidence="8" id="KW-0100">Branched-chain amino acid biosynthesis</keyword>
<keyword evidence="13" id="KW-1185">Reference proteome</keyword>
<dbReference type="EMBL" id="JAWJZY010000001">
    <property type="protein sequence ID" value="MEE8657582.1"/>
    <property type="molecule type" value="Genomic_DNA"/>
</dbReference>
<comment type="catalytic activity">
    <reaction evidence="11">
        <text>L-leucine + 2-oxoglutarate = 4-methyl-2-oxopentanoate + L-glutamate</text>
        <dbReference type="Rhea" id="RHEA:18321"/>
        <dbReference type="ChEBI" id="CHEBI:16810"/>
        <dbReference type="ChEBI" id="CHEBI:17865"/>
        <dbReference type="ChEBI" id="CHEBI:29985"/>
        <dbReference type="ChEBI" id="CHEBI:57427"/>
        <dbReference type="EC" id="2.6.1.42"/>
    </reaction>
</comment>
<dbReference type="Pfam" id="PF01063">
    <property type="entry name" value="Aminotran_4"/>
    <property type="match status" value="1"/>
</dbReference>
<reference evidence="12 13" key="1">
    <citation type="submission" date="2023-10" db="EMBL/GenBank/DDBJ databases">
        <title>Sorlinia euscelidii gen. nov., sp. nov., an acetic acid bacteria isolated from the gut of Euscelidius variegatus emitter.</title>
        <authorList>
            <person name="Michoud G."/>
            <person name="Marasco R."/>
            <person name="Seferji K."/>
            <person name="Gonella E."/>
            <person name="Garuglieri E."/>
            <person name="Alma A."/>
            <person name="Mapelli F."/>
            <person name="Borin S."/>
            <person name="Daffonchio D."/>
            <person name="Crotti E."/>
        </authorList>
    </citation>
    <scope>NUCLEOTIDE SEQUENCE [LARGE SCALE GENOMIC DNA]</scope>
    <source>
        <strain evidence="12 13">EV16P</strain>
    </source>
</reference>
<comment type="catalytic activity">
    <reaction evidence="10">
        <text>L-isoleucine + 2-oxoglutarate = (S)-3-methyl-2-oxopentanoate + L-glutamate</text>
        <dbReference type="Rhea" id="RHEA:24801"/>
        <dbReference type="ChEBI" id="CHEBI:16810"/>
        <dbReference type="ChEBI" id="CHEBI:29985"/>
        <dbReference type="ChEBI" id="CHEBI:35146"/>
        <dbReference type="ChEBI" id="CHEBI:58045"/>
        <dbReference type="EC" id="2.6.1.42"/>
    </reaction>
</comment>
<comment type="catalytic activity">
    <reaction evidence="9">
        <text>L-valine + 2-oxoglutarate = 3-methyl-2-oxobutanoate + L-glutamate</text>
        <dbReference type="Rhea" id="RHEA:24813"/>
        <dbReference type="ChEBI" id="CHEBI:11851"/>
        <dbReference type="ChEBI" id="CHEBI:16810"/>
        <dbReference type="ChEBI" id="CHEBI:29985"/>
        <dbReference type="ChEBI" id="CHEBI:57762"/>
        <dbReference type="EC" id="2.6.1.42"/>
    </reaction>
</comment>
<dbReference type="PANTHER" id="PTHR42743:SF11">
    <property type="entry name" value="AMINODEOXYCHORISMATE LYASE"/>
    <property type="match status" value="1"/>
</dbReference>
<dbReference type="EC" id="2.6.1.42" evidence="6"/>
<dbReference type="InterPro" id="IPR043131">
    <property type="entry name" value="BCAT-like_N"/>
</dbReference>
<organism evidence="12 13">
    <name type="scientific">Sorlinia euscelidii</name>
    <dbReference type="NCBI Taxonomy" id="3081148"/>
    <lineage>
        <taxon>Bacteria</taxon>
        <taxon>Pseudomonadati</taxon>
        <taxon>Pseudomonadota</taxon>
        <taxon>Alphaproteobacteria</taxon>
        <taxon>Acetobacterales</taxon>
        <taxon>Acetobacteraceae</taxon>
        <taxon>Sorlinia</taxon>
    </lineage>
</organism>